<gene>
    <name evidence="1" type="ORF">GCM10008961_30640</name>
</gene>
<evidence type="ECO:0000313" key="1">
    <source>
        <dbReference type="EMBL" id="GGS36871.1"/>
    </source>
</evidence>
<sequence length="288" mass="31852">MTAPLNPAAPETAGRGHMIVRVAHANPGRWVTVTQLRDLLGMAGTRNYAKQASHQHRAGRLDRQHAADHRPDRPRFEYRFLAWPPTRTVRETRELEAGTDASETARRARQLDITARRRVTVTAAAAQILTVLRAAPGPVPEQDLLAAVPHLSVTAAREALAYLVHETQDAMLITPTSRRARTTTYAAVRSGLPRVPARPLTPDAEAVQGLLRAATERDSSLSRHALMDETHWPWPRVRDALALLEAHGLLALRPVGASVLFRHAPTPVPSRRKFVESMPPLRRAHSPH</sequence>
<comment type="caution">
    <text evidence="1">The sequence shown here is derived from an EMBL/GenBank/DDBJ whole genome shotgun (WGS) entry which is preliminary data.</text>
</comment>
<accession>A0ABQ2SQ66</accession>
<evidence type="ECO:0000313" key="2">
    <source>
        <dbReference type="Proteomes" id="UP000620633"/>
    </source>
</evidence>
<dbReference type="EMBL" id="BMQO01000020">
    <property type="protein sequence ID" value="GGS36871.1"/>
    <property type="molecule type" value="Genomic_DNA"/>
</dbReference>
<reference evidence="2" key="1">
    <citation type="journal article" date="2019" name="Int. J. Syst. Evol. Microbiol.">
        <title>The Global Catalogue of Microorganisms (GCM) 10K type strain sequencing project: providing services to taxonomists for standard genome sequencing and annotation.</title>
        <authorList>
            <consortium name="The Broad Institute Genomics Platform"/>
            <consortium name="The Broad Institute Genome Sequencing Center for Infectious Disease"/>
            <person name="Wu L."/>
            <person name="Ma J."/>
        </authorList>
    </citation>
    <scope>NUCLEOTIDE SEQUENCE [LARGE SCALE GENOMIC DNA]</scope>
    <source>
        <strain evidence="2">JCM 31406</strain>
    </source>
</reference>
<keyword evidence="2" id="KW-1185">Reference proteome</keyword>
<protein>
    <submittedName>
        <fullName evidence="1">Uncharacterized protein</fullName>
    </submittedName>
</protein>
<dbReference type="Proteomes" id="UP000620633">
    <property type="component" value="Unassembled WGS sequence"/>
</dbReference>
<proteinExistence type="predicted"/>
<organism evidence="1 2">
    <name type="scientific">Deinococcus knuensis</name>
    <dbReference type="NCBI Taxonomy" id="1837380"/>
    <lineage>
        <taxon>Bacteria</taxon>
        <taxon>Thermotogati</taxon>
        <taxon>Deinococcota</taxon>
        <taxon>Deinococci</taxon>
        <taxon>Deinococcales</taxon>
        <taxon>Deinococcaceae</taxon>
        <taxon>Deinococcus</taxon>
    </lineage>
</organism>
<name>A0ABQ2SQ66_9DEIO</name>
<dbReference type="RefSeq" id="WP_189103159.1">
    <property type="nucleotide sequence ID" value="NZ_BMQO01000020.1"/>
</dbReference>